<sequence length="171" mass="20262">LDYESMRILGSCDDNPLRLLEEMNYRKGASTRTHKRDDSTTSSDQDNRHYMQIAEAFINVVKFIRWMSNFSKEERWKSTNKNLSIDQASLPSDSLIAWLLEQDDLMALSEFIQTFDEPISYCFESERIWPVPTLNEREMWEGMKSLFDGLQTNASKEEIRQYFFNIGYIRI</sequence>
<keyword evidence="2" id="KW-1185">Reference proteome</keyword>
<dbReference type="PANTHER" id="PTHR34035:SF1">
    <property type="entry name" value="TESTIS-EXPRESSED PROTEIN 47"/>
    <property type="match status" value="1"/>
</dbReference>
<name>A0A024GTK2_9STRA</name>
<evidence type="ECO:0000313" key="1">
    <source>
        <dbReference type="EMBL" id="CCI50129.1"/>
    </source>
</evidence>
<reference evidence="1 2" key="1">
    <citation type="submission" date="2012-05" db="EMBL/GenBank/DDBJ databases">
        <title>Recombination and specialization in a pathogen metapopulation.</title>
        <authorList>
            <person name="Gardiner A."/>
            <person name="Kemen E."/>
            <person name="Schultz-Larsen T."/>
            <person name="MacLean D."/>
            <person name="Van Oosterhout C."/>
            <person name="Jones J.D.G."/>
        </authorList>
    </citation>
    <scope>NUCLEOTIDE SEQUENCE [LARGE SCALE GENOMIC DNA]</scope>
    <source>
        <strain evidence="1 2">Ac Nc2</strain>
    </source>
</reference>
<organism evidence="1 2">
    <name type="scientific">Albugo candida</name>
    <dbReference type="NCBI Taxonomy" id="65357"/>
    <lineage>
        <taxon>Eukaryota</taxon>
        <taxon>Sar</taxon>
        <taxon>Stramenopiles</taxon>
        <taxon>Oomycota</taxon>
        <taxon>Peronosporomycetes</taxon>
        <taxon>Albuginales</taxon>
        <taxon>Albuginaceae</taxon>
        <taxon>Albugo</taxon>
    </lineage>
</organism>
<dbReference type="Proteomes" id="UP000053237">
    <property type="component" value="Unassembled WGS sequence"/>
</dbReference>
<dbReference type="AlphaFoldDB" id="A0A024GTK2"/>
<proteinExistence type="predicted"/>
<feature type="non-terminal residue" evidence="1">
    <location>
        <position position="1"/>
    </location>
</feature>
<dbReference type="EMBL" id="CAIX01000397">
    <property type="protein sequence ID" value="CCI50129.1"/>
    <property type="molecule type" value="Genomic_DNA"/>
</dbReference>
<dbReference type="InterPro" id="IPR055308">
    <property type="entry name" value="TEX47-like"/>
</dbReference>
<comment type="caution">
    <text evidence="1">The sequence shown here is derived from an EMBL/GenBank/DDBJ whole genome shotgun (WGS) entry which is preliminary data.</text>
</comment>
<accession>A0A024GTK2</accession>
<evidence type="ECO:0000313" key="2">
    <source>
        <dbReference type="Proteomes" id="UP000053237"/>
    </source>
</evidence>
<gene>
    <name evidence="1" type="ORF">BN9_116470</name>
</gene>
<dbReference type="InParanoid" id="A0A024GTK2"/>
<protein>
    <submittedName>
        <fullName evidence="1">Uncharacterized protein</fullName>
    </submittedName>
</protein>
<dbReference type="PANTHER" id="PTHR34035">
    <property type="entry name" value="TESTIS-EXPRESSED PROTEIN 47"/>
    <property type="match status" value="1"/>
</dbReference>
<dbReference type="OrthoDB" id="548795at2759"/>